<dbReference type="InterPro" id="IPR018955">
    <property type="entry name" value="BCDHK/PDK_N"/>
</dbReference>
<keyword evidence="4 8" id="KW-0418">Kinase</keyword>
<dbReference type="EC" id="2.7.11.-" evidence="8"/>
<evidence type="ECO:0000256" key="8">
    <source>
        <dbReference type="RuleBase" id="RU366032"/>
    </source>
</evidence>
<comment type="similarity">
    <text evidence="1 8">Belongs to the PDK/BCKDK protein kinase family.</text>
</comment>
<evidence type="ECO:0000259" key="9">
    <source>
        <dbReference type="Pfam" id="PF10436"/>
    </source>
</evidence>
<evidence type="ECO:0000256" key="6">
    <source>
        <dbReference type="ARBA" id="ARBA00023128"/>
    </source>
</evidence>
<name>A0A4E0RK00_FASHE</name>
<sequence>MKCFSWCLAEYNLIWSLNAFNLADGLPSSHGMKVNQLFGLVGKVGLKFEAYSSFRPIPLNLKHLIEFGKTAPASKSFEFLKNELPVRIANILQEIRLLPDSLLFTKPVQEIIKMYEDTFVTLLKYESSDCKRPSIISKFTDELHEIVDKHSNVVMLMAMGIKEMKKECPSSWDEEKQLQYFLDRFYISRIGIRMLITQHTLVYGPILRDNESYVGCIDPQCSPLEQAICAYGYARMLCTRVYGRSPGCDIQVYNRISDDAVPELDVTVDANGHPSGACELFTNKPDCSDLTIHGKNINFCYVPGHLFHMLFELSKNAMRAVVEVHGSKEELPRLQMVICNAPEDVTIRLNDYGGGMSYQTSVQAFKYTFTTASHLGPLVDDISEPTKANSGRLGVDPERATYSPLAGRGHGLPLSRLYARYLGGELCLNSVEGHGSSALIYLKRLPETANELLPLFTRTTRAFYECPDSGEDWVSGSSARATDLTVRPGLSP</sequence>
<feature type="domain" description="Branched-chain alpha-ketoacid dehydrogenase kinase/Pyruvate dehydrogenase kinase N-terminal" evidence="9">
    <location>
        <begin position="58"/>
        <end position="218"/>
    </location>
</feature>
<comment type="catalytic activity">
    <reaction evidence="7">
        <text>L-seryl-[pyruvate dehydrogenase E1 alpha subunit] + ATP = O-phospho-L-seryl-[pyruvate dehydrogenase E1 alpha subunit] + ADP + H(+)</text>
        <dbReference type="Rhea" id="RHEA:23052"/>
        <dbReference type="Rhea" id="RHEA-COMP:13689"/>
        <dbReference type="Rhea" id="RHEA-COMP:13690"/>
        <dbReference type="ChEBI" id="CHEBI:15378"/>
        <dbReference type="ChEBI" id="CHEBI:29999"/>
        <dbReference type="ChEBI" id="CHEBI:30616"/>
        <dbReference type="ChEBI" id="CHEBI:83421"/>
        <dbReference type="ChEBI" id="CHEBI:456216"/>
        <dbReference type="EC" id="2.7.11.2"/>
    </reaction>
</comment>
<evidence type="ECO:0000256" key="1">
    <source>
        <dbReference type="ARBA" id="ARBA00006155"/>
    </source>
</evidence>
<keyword evidence="11" id="KW-1185">Reference proteome</keyword>
<accession>A0A4E0RK00</accession>
<dbReference type="AlphaFoldDB" id="A0A4E0RK00"/>
<dbReference type="GO" id="GO:0005524">
    <property type="term" value="F:ATP binding"/>
    <property type="evidence" value="ECO:0007669"/>
    <property type="project" value="UniProtKB-UniRule"/>
</dbReference>
<evidence type="ECO:0000256" key="4">
    <source>
        <dbReference type="ARBA" id="ARBA00022777"/>
    </source>
</evidence>
<evidence type="ECO:0000256" key="5">
    <source>
        <dbReference type="ARBA" id="ARBA00022840"/>
    </source>
</evidence>
<gene>
    <name evidence="10" type="ORF">D915_001100</name>
</gene>
<dbReference type="SUPFAM" id="SSF69012">
    <property type="entry name" value="alpha-ketoacid dehydrogenase kinase, N-terminal domain"/>
    <property type="match status" value="1"/>
</dbReference>
<comment type="subcellular location">
    <subcellularLocation>
        <location evidence="8">Mitochondrion matrix</location>
    </subcellularLocation>
</comment>
<dbReference type="InterPro" id="IPR036890">
    <property type="entry name" value="HATPase_C_sf"/>
</dbReference>
<comment type="caution">
    <text evidence="10">The sequence shown here is derived from an EMBL/GenBank/DDBJ whole genome shotgun (WGS) entry which is preliminary data.</text>
</comment>
<organism evidence="10 11">
    <name type="scientific">Fasciola hepatica</name>
    <name type="common">Liver fluke</name>
    <dbReference type="NCBI Taxonomy" id="6192"/>
    <lineage>
        <taxon>Eukaryota</taxon>
        <taxon>Metazoa</taxon>
        <taxon>Spiralia</taxon>
        <taxon>Lophotrochozoa</taxon>
        <taxon>Platyhelminthes</taxon>
        <taxon>Trematoda</taxon>
        <taxon>Digenea</taxon>
        <taxon>Plagiorchiida</taxon>
        <taxon>Echinostomata</taxon>
        <taxon>Echinostomatoidea</taxon>
        <taxon>Fasciolidae</taxon>
        <taxon>Fasciola</taxon>
    </lineage>
</organism>
<reference evidence="10" key="1">
    <citation type="submission" date="2019-03" db="EMBL/GenBank/DDBJ databases">
        <title>Improved annotation for the trematode Fasciola hepatica.</title>
        <authorList>
            <person name="Choi Y.-J."/>
            <person name="Martin J."/>
            <person name="Mitreva M."/>
        </authorList>
    </citation>
    <scope>NUCLEOTIDE SEQUENCE [LARGE SCALE GENOMIC DNA]</scope>
</reference>
<proteinExistence type="inferred from homology"/>
<dbReference type="EMBL" id="JXXN02000248">
    <property type="protein sequence ID" value="THD28055.1"/>
    <property type="molecule type" value="Genomic_DNA"/>
</dbReference>
<keyword evidence="3 8" id="KW-0547">Nucleotide-binding</keyword>
<evidence type="ECO:0000313" key="11">
    <source>
        <dbReference type="Proteomes" id="UP000230066"/>
    </source>
</evidence>
<dbReference type="PANTHER" id="PTHR11947">
    <property type="entry name" value="PYRUVATE DEHYDROGENASE KINASE"/>
    <property type="match status" value="1"/>
</dbReference>
<dbReference type="GO" id="GO:0005759">
    <property type="term" value="C:mitochondrial matrix"/>
    <property type="evidence" value="ECO:0007669"/>
    <property type="project" value="UniProtKB-SubCell"/>
</dbReference>
<dbReference type="Gene3D" id="1.20.140.20">
    <property type="entry name" value="Alpha-ketoacid/pyruvate dehydrogenase kinase, N-terminal domain"/>
    <property type="match status" value="1"/>
</dbReference>
<dbReference type="GO" id="GO:0004740">
    <property type="term" value="F:pyruvate dehydrogenase (acetyl-transferring) kinase activity"/>
    <property type="evidence" value="ECO:0007669"/>
    <property type="project" value="UniProtKB-EC"/>
</dbReference>
<evidence type="ECO:0000256" key="7">
    <source>
        <dbReference type="ARBA" id="ARBA00048201"/>
    </source>
</evidence>
<dbReference type="SUPFAM" id="SSF55874">
    <property type="entry name" value="ATPase domain of HSP90 chaperone/DNA topoisomerase II/histidine kinase"/>
    <property type="match status" value="1"/>
</dbReference>
<keyword evidence="5 8" id="KW-0067">ATP-binding</keyword>
<dbReference type="Gene3D" id="3.30.565.10">
    <property type="entry name" value="Histidine kinase-like ATPase, C-terminal domain"/>
    <property type="match status" value="1"/>
</dbReference>
<dbReference type="Proteomes" id="UP000230066">
    <property type="component" value="Unassembled WGS sequence"/>
</dbReference>
<protein>
    <recommendedName>
        <fullName evidence="8">Protein-serine/threonine kinase</fullName>
        <ecNumber evidence="8">2.7.11.-</ecNumber>
    </recommendedName>
</protein>
<keyword evidence="2 8" id="KW-0808">Transferase</keyword>
<evidence type="ECO:0000256" key="3">
    <source>
        <dbReference type="ARBA" id="ARBA00022741"/>
    </source>
</evidence>
<dbReference type="PANTHER" id="PTHR11947:SF3">
    <property type="entry name" value="[PYRUVATE DEHYDROGENASE (ACETYL-TRANSFERRING)] KINASE, MITOCHONDRIAL"/>
    <property type="match status" value="1"/>
</dbReference>
<dbReference type="GO" id="GO:0010906">
    <property type="term" value="P:regulation of glucose metabolic process"/>
    <property type="evidence" value="ECO:0007669"/>
    <property type="project" value="TreeGrafter"/>
</dbReference>
<evidence type="ECO:0000256" key="2">
    <source>
        <dbReference type="ARBA" id="ARBA00022679"/>
    </source>
</evidence>
<evidence type="ECO:0000313" key="10">
    <source>
        <dbReference type="EMBL" id="THD28055.1"/>
    </source>
</evidence>
<keyword evidence="6 8" id="KW-0496">Mitochondrion</keyword>
<dbReference type="Pfam" id="PF10436">
    <property type="entry name" value="BCDHK_Adom3"/>
    <property type="match status" value="1"/>
</dbReference>
<dbReference type="InterPro" id="IPR039028">
    <property type="entry name" value="BCKD/PDK"/>
</dbReference>
<dbReference type="InterPro" id="IPR036784">
    <property type="entry name" value="AK/P_DHK_N_sf"/>
</dbReference>